<sequence length="402" mass="46234">MSTILYNANSKLVSRFHRKVKLRNELNVDFSDEPSFKSSHPKNSPEYLRELCKSVYPESLHSNFTDMAISRLSVHAFFALIVQNFVKTWFGTKIPSTDPEFLCELFAIVQRLVVHVENYEVSWEQLILDDLPLVVFEHFQALKTNGLVYSRENSSSATADYICSLLRSESTLEAVFVRSLYVNLLCGKILHSIAEPYLTLEILNKVARSKLENLHSEPSSIFEKISSTITVVRSALKFHRQGPQQLWRPFTHRYFFTCARRLIRFEQRRPFLYCLCKYTEAAAAKIPGFDRFMYRLFQTNVADKLSSGPQVAHIFVALRQLVFPRDTVTGPPRPVFDDHKKKLLREECEQNFYQLLASYKIESIVGLTVTDVKNFVSTISADQCANAQLLERLVACVIAHIA</sequence>
<dbReference type="Pfam" id="PF02194">
    <property type="entry name" value="PXA"/>
    <property type="match status" value="1"/>
</dbReference>
<dbReference type="OrthoDB" id="5582218at2759"/>
<keyword evidence="3" id="KW-1185">Reference proteome</keyword>
<evidence type="ECO:0000313" key="2">
    <source>
        <dbReference type="EMBL" id="SCU89528.1"/>
    </source>
</evidence>
<organism evidence="2 3">
    <name type="scientific">Lachancea meyersii CBS 8951</name>
    <dbReference type="NCBI Taxonomy" id="1266667"/>
    <lineage>
        <taxon>Eukaryota</taxon>
        <taxon>Fungi</taxon>
        <taxon>Dikarya</taxon>
        <taxon>Ascomycota</taxon>
        <taxon>Saccharomycotina</taxon>
        <taxon>Saccharomycetes</taxon>
        <taxon>Saccharomycetales</taxon>
        <taxon>Saccharomycetaceae</taxon>
        <taxon>Lachancea</taxon>
    </lineage>
</organism>
<evidence type="ECO:0000259" key="1">
    <source>
        <dbReference type="Pfam" id="PF02194"/>
    </source>
</evidence>
<gene>
    <name evidence="2" type="ORF">LAME_0E04060G</name>
</gene>
<accession>A0A1G4JHI7</accession>
<proteinExistence type="predicted"/>
<reference evidence="3" key="1">
    <citation type="submission" date="2016-03" db="EMBL/GenBank/DDBJ databases">
        <authorList>
            <person name="Devillers Hugo."/>
        </authorList>
    </citation>
    <scope>NUCLEOTIDE SEQUENCE [LARGE SCALE GENOMIC DNA]</scope>
</reference>
<dbReference type="EMBL" id="LT598481">
    <property type="protein sequence ID" value="SCU89528.1"/>
    <property type="molecule type" value="Genomic_DNA"/>
</dbReference>
<feature type="domain" description="PXA" evidence="1">
    <location>
        <begin position="73"/>
        <end position="144"/>
    </location>
</feature>
<name>A0A1G4JHI7_9SACH</name>
<protein>
    <submittedName>
        <fullName evidence="2">LAME_0E04060g1_1</fullName>
    </submittedName>
</protein>
<dbReference type="Proteomes" id="UP000191144">
    <property type="component" value="Chromosome E"/>
</dbReference>
<dbReference type="InterPro" id="IPR003114">
    <property type="entry name" value="Phox_assoc"/>
</dbReference>
<dbReference type="AlphaFoldDB" id="A0A1G4JHI7"/>
<evidence type="ECO:0000313" key="3">
    <source>
        <dbReference type="Proteomes" id="UP000191144"/>
    </source>
</evidence>